<dbReference type="GO" id="GO:0008017">
    <property type="term" value="F:microtubule binding"/>
    <property type="evidence" value="ECO:0007669"/>
    <property type="project" value="InterPro"/>
</dbReference>
<evidence type="ECO:0000259" key="8">
    <source>
        <dbReference type="PROSITE" id="PS50067"/>
    </source>
</evidence>
<keyword evidence="10" id="KW-1185">Reference proteome</keyword>
<comment type="similarity">
    <text evidence="6">Belongs to the TRAFAC class myosin-kinesin ATPase superfamily. Kinesin family.</text>
</comment>
<dbReference type="STRING" id="431595.K3WQ89"/>
<organism evidence="9 10">
    <name type="scientific">Globisporangium ultimum (strain ATCC 200006 / CBS 805.95 / DAOM BR144)</name>
    <name type="common">Pythium ultimum</name>
    <dbReference type="NCBI Taxonomy" id="431595"/>
    <lineage>
        <taxon>Eukaryota</taxon>
        <taxon>Sar</taxon>
        <taxon>Stramenopiles</taxon>
        <taxon>Oomycota</taxon>
        <taxon>Peronosporomycetes</taxon>
        <taxon>Pythiales</taxon>
        <taxon>Pythiaceae</taxon>
        <taxon>Globisporangium</taxon>
    </lineage>
</organism>
<dbReference type="GO" id="GO:0005874">
    <property type="term" value="C:microtubule"/>
    <property type="evidence" value="ECO:0007669"/>
    <property type="project" value="UniProtKB-KW"/>
</dbReference>
<keyword evidence="3" id="KW-0493">Microtubule</keyword>
<dbReference type="InterPro" id="IPR001752">
    <property type="entry name" value="Kinesin_motor_dom"/>
</dbReference>
<feature type="region of interest" description="Disordered" evidence="7">
    <location>
        <begin position="51"/>
        <end position="137"/>
    </location>
</feature>
<evidence type="ECO:0000256" key="3">
    <source>
        <dbReference type="ARBA" id="ARBA00022701"/>
    </source>
</evidence>
<feature type="compositionally biased region" description="Acidic residues" evidence="7">
    <location>
        <begin position="70"/>
        <end position="102"/>
    </location>
</feature>
<dbReference type="HOGENOM" id="CLU_1258345_0_0_1"/>
<accession>K3WQ89</accession>
<dbReference type="PANTHER" id="PTHR47971:SF8">
    <property type="entry name" value="KINESIN-LIKE PROTEIN"/>
    <property type="match status" value="1"/>
</dbReference>
<dbReference type="PANTHER" id="PTHR47971">
    <property type="entry name" value="KINESIN-RELATED PROTEIN 6"/>
    <property type="match status" value="1"/>
</dbReference>
<proteinExistence type="inferred from homology"/>
<feature type="domain" description="Kinesin motor" evidence="8">
    <location>
        <begin position="1"/>
        <end position="28"/>
    </location>
</feature>
<dbReference type="GO" id="GO:0007018">
    <property type="term" value="P:microtubule-based movement"/>
    <property type="evidence" value="ECO:0007669"/>
    <property type="project" value="InterPro"/>
</dbReference>
<sequence length="220" mass="24628">MIAAVSPCSSSSDHTVNTLRYADRVKEKRVSADVFDEGGADVAVVDLDDVNFETDVDDGSNSPTRVHEDDGLEENDDELYDDEGGDDQPEEGDGDGEGEDELREAHRYRSESSQEIKMLHHSLRKHSRGSNGESSNEYDLETLHGVESAELLTEEGQLLAEIQGDNVVDYDIDKYITRLDEILTQKAQSTARLRKQLSAFRKRCEEEESASKRVNQVPTY</sequence>
<evidence type="ECO:0000256" key="6">
    <source>
        <dbReference type="PROSITE-ProRule" id="PRU00283"/>
    </source>
</evidence>
<dbReference type="VEuPathDB" id="FungiDB:PYU1_G007116"/>
<dbReference type="EMBL" id="GL376560">
    <property type="status" value="NOT_ANNOTATED_CDS"/>
    <property type="molecule type" value="Genomic_DNA"/>
</dbReference>
<dbReference type="eggNOG" id="KOG0246">
    <property type="taxonomic scope" value="Eukaryota"/>
</dbReference>
<dbReference type="Gene3D" id="1.20.58.1980">
    <property type="match status" value="1"/>
</dbReference>
<dbReference type="InterPro" id="IPR027640">
    <property type="entry name" value="Kinesin-like_fam"/>
</dbReference>
<evidence type="ECO:0000256" key="7">
    <source>
        <dbReference type="SAM" id="MobiDB-lite"/>
    </source>
</evidence>
<reference evidence="10" key="1">
    <citation type="journal article" date="2010" name="Genome Biol.">
        <title>Genome sequence of the necrotrophic plant pathogen Pythium ultimum reveals original pathogenicity mechanisms and effector repertoire.</title>
        <authorList>
            <person name="Levesque C.A."/>
            <person name="Brouwer H."/>
            <person name="Cano L."/>
            <person name="Hamilton J.P."/>
            <person name="Holt C."/>
            <person name="Huitema E."/>
            <person name="Raffaele S."/>
            <person name="Robideau G.P."/>
            <person name="Thines M."/>
            <person name="Win J."/>
            <person name="Zerillo M.M."/>
            <person name="Beakes G.W."/>
            <person name="Boore J.L."/>
            <person name="Busam D."/>
            <person name="Dumas B."/>
            <person name="Ferriera S."/>
            <person name="Fuerstenberg S.I."/>
            <person name="Gachon C.M."/>
            <person name="Gaulin E."/>
            <person name="Govers F."/>
            <person name="Grenville-Briggs L."/>
            <person name="Horner N."/>
            <person name="Hostetler J."/>
            <person name="Jiang R.H."/>
            <person name="Johnson J."/>
            <person name="Krajaejun T."/>
            <person name="Lin H."/>
            <person name="Meijer H.J."/>
            <person name="Moore B."/>
            <person name="Morris P."/>
            <person name="Phuntmart V."/>
            <person name="Puiu D."/>
            <person name="Shetty J."/>
            <person name="Stajich J.E."/>
            <person name="Tripathy S."/>
            <person name="Wawra S."/>
            <person name="van West P."/>
            <person name="Whitty B.R."/>
            <person name="Coutinho P.M."/>
            <person name="Henrissat B."/>
            <person name="Martin F."/>
            <person name="Thomas P.D."/>
            <person name="Tyler B.M."/>
            <person name="De Vries R.P."/>
            <person name="Kamoun S."/>
            <person name="Yandell M."/>
            <person name="Tisserat N."/>
            <person name="Buell C.R."/>
        </authorList>
    </citation>
    <scope>NUCLEOTIDE SEQUENCE</scope>
    <source>
        <strain evidence="10">DAOM:BR144</strain>
    </source>
</reference>
<reference evidence="10" key="2">
    <citation type="submission" date="2010-04" db="EMBL/GenBank/DDBJ databases">
        <authorList>
            <person name="Buell R."/>
            <person name="Hamilton J."/>
            <person name="Hostetler J."/>
        </authorList>
    </citation>
    <scope>NUCLEOTIDE SEQUENCE [LARGE SCALE GENOMIC DNA]</scope>
    <source>
        <strain evidence="10">DAOM:BR144</strain>
    </source>
</reference>
<protein>
    <recommendedName>
        <fullName evidence="8">Kinesin motor domain-containing protein</fullName>
    </recommendedName>
</protein>
<dbReference type="GO" id="GO:0007019">
    <property type="term" value="P:microtubule depolymerization"/>
    <property type="evidence" value="ECO:0007669"/>
    <property type="project" value="TreeGrafter"/>
</dbReference>
<dbReference type="EnsemblProtists" id="PYU1_T007131">
    <property type="protein sequence ID" value="PYU1_T007131"/>
    <property type="gene ID" value="PYU1_G007116"/>
</dbReference>
<dbReference type="AlphaFoldDB" id="K3WQ89"/>
<dbReference type="PROSITE" id="PS50067">
    <property type="entry name" value="KINESIN_MOTOR_2"/>
    <property type="match status" value="1"/>
</dbReference>
<feature type="compositionally biased region" description="Basic residues" evidence="7">
    <location>
        <begin position="119"/>
        <end position="128"/>
    </location>
</feature>
<keyword evidence="4" id="KW-0505">Motor protein</keyword>
<comment type="subcellular location">
    <subcellularLocation>
        <location evidence="1">Cytoplasm</location>
        <location evidence="1">Cytoskeleton</location>
    </subcellularLocation>
</comment>
<evidence type="ECO:0000256" key="5">
    <source>
        <dbReference type="ARBA" id="ARBA00023212"/>
    </source>
</evidence>
<keyword evidence="2" id="KW-0963">Cytoplasm</keyword>
<reference evidence="9" key="3">
    <citation type="submission" date="2015-02" db="UniProtKB">
        <authorList>
            <consortium name="EnsemblProtists"/>
        </authorList>
    </citation>
    <scope>IDENTIFICATION</scope>
    <source>
        <strain evidence="9">DAOM BR144</strain>
    </source>
</reference>
<dbReference type="Proteomes" id="UP000019132">
    <property type="component" value="Unassembled WGS sequence"/>
</dbReference>
<keyword evidence="5" id="KW-0206">Cytoskeleton</keyword>
<evidence type="ECO:0000256" key="2">
    <source>
        <dbReference type="ARBA" id="ARBA00022490"/>
    </source>
</evidence>
<dbReference type="InParanoid" id="K3WQ89"/>
<name>K3WQ89_GLOUD</name>
<feature type="compositionally biased region" description="Basic and acidic residues" evidence="7">
    <location>
        <begin position="103"/>
        <end position="118"/>
    </location>
</feature>
<comment type="caution">
    <text evidence="6">Lacks conserved residue(s) required for the propagation of feature annotation.</text>
</comment>
<dbReference type="GO" id="GO:0003777">
    <property type="term" value="F:microtubule motor activity"/>
    <property type="evidence" value="ECO:0007669"/>
    <property type="project" value="InterPro"/>
</dbReference>
<evidence type="ECO:0000256" key="1">
    <source>
        <dbReference type="ARBA" id="ARBA00004245"/>
    </source>
</evidence>
<evidence type="ECO:0000313" key="10">
    <source>
        <dbReference type="Proteomes" id="UP000019132"/>
    </source>
</evidence>
<evidence type="ECO:0000313" key="9">
    <source>
        <dbReference type="EnsemblProtists" id="PYU1_T007131"/>
    </source>
</evidence>
<dbReference type="GO" id="GO:0005524">
    <property type="term" value="F:ATP binding"/>
    <property type="evidence" value="ECO:0007669"/>
    <property type="project" value="InterPro"/>
</dbReference>
<evidence type="ECO:0000256" key="4">
    <source>
        <dbReference type="ARBA" id="ARBA00023175"/>
    </source>
</evidence>